<dbReference type="Pfam" id="PF02259">
    <property type="entry name" value="FAT"/>
    <property type="match status" value="1"/>
</dbReference>
<accession>A0ABR1FQL4</accession>
<dbReference type="InterPro" id="IPR036940">
    <property type="entry name" value="PI3/4_kinase_cat_sf"/>
</dbReference>
<feature type="compositionally biased region" description="Basic and acidic residues" evidence="10">
    <location>
        <begin position="1519"/>
        <end position="1534"/>
    </location>
</feature>
<dbReference type="InterPro" id="IPR050517">
    <property type="entry name" value="DDR_Repair_Kinase"/>
</dbReference>
<feature type="compositionally biased region" description="Low complexity" evidence="10">
    <location>
        <begin position="2707"/>
        <end position="2721"/>
    </location>
</feature>
<feature type="compositionally biased region" description="Basic and acidic residues" evidence="10">
    <location>
        <begin position="962"/>
        <end position="974"/>
    </location>
</feature>
<evidence type="ECO:0000256" key="10">
    <source>
        <dbReference type="SAM" id="MobiDB-lite"/>
    </source>
</evidence>
<evidence type="ECO:0000256" key="9">
    <source>
        <dbReference type="RuleBase" id="RU364109"/>
    </source>
</evidence>
<dbReference type="InterPro" id="IPR003151">
    <property type="entry name" value="PIK-rel_kinase_FAT"/>
</dbReference>
<feature type="compositionally biased region" description="Basic and acidic residues" evidence="10">
    <location>
        <begin position="2651"/>
        <end position="2661"/>
    </location>
</feature>
<feature type="region of interest" description="Disordered" evidence="10">
    <location>
        <begin position="1651"/>
        <end position="1684"/>
    </location>
</feature>
<dbReference type="InterPro" id="IPR003152">
    <property type="entry name" value="FATC_dom"/>
</dbReference>
<evidence type="ECO:0000256" key="2">
    <source>
        <dbReference type="ARBA" id="ARBA00022679"/>
    </source>
</evidence>
<keyword evidence="5 9" id="KW-0418">Kinase</keyword>
<feature type="compositionally biased region" description="Basic residues" evidence="10">
    <location>
        <begin position="2840"/>
        <end position="2852"/>
    </location>
</feature>
<feature type="compositionally biased region" description="Low complexity" evidence="10">
    <location>
        <begin position="1651"/>
        <end position="1673"/>
    </location>
</feature>
<dbReference type="Pfam" id="PF11865">
    <property type="entry name" value="mTOR_dom"/>
    <property type="match status" value="1"/>
</dbReference>
<dbReference type="SMART" id="SM01343">
    <property type="entry name" value="FATC"/>
    <property type="match status" value="1"/>
</dbReference>
<dbReference type="SMART" id="SM00146">
    <property type="entry name" value="PI3Kc"/>
    <property type="match status" value="1"/>
</dbReference>
<name>A0ABR1FQL4_AURAN</name>
<dbReference type="Pfam" id="PF02260">
    <property type="entry name" value="FATC"/>
    <property type="match status" value="1"/>
</dbReference>
<dbReference type="CDD" id="cd05169">
    <property type="entry name" value="PIKKc_TOR"/>
    <property type="match status" value="1"/>
</dbReference>
<dbReference type="InterPro" id="IPR018936">
    <property type="entry name" value="PI3/4_kinase_CS"/>
</dbReference>
<dbReference type="SUPFAM" id="SSF56112">
    <property type="entry name" value="Protein kinase-like (PK-like)"/>
    <property type="match status" value="1"/>
</dbReference>
<dbReference type="InterPro" id="IPR011989">
    <property type="entry name" value="ARM-like"/>
</dbReference>
<dbReference type="Proteomes" id="UP001363151">
    <property type="component" value="Unassembled WGS sequence"/>
</dbReference>
<dbReference type="SMART" id="SM01345">
    <property type="entry name" value="Rapamycin_bind"/>
    <property type="match status" value="1"/>
</dbReference>
<dbReference type="PROSITE" id="PS51190">
    <property type="entry name" value="FATC"/>
    <property type="match status" value="1"/>
</dbReference>
<dbReference type="InterPro" id="IPR000403">
    <property type="entry name" value="PI3/4_kinase_cat_dom"/>
</dbReference>
<dbReference type="GO" id="GO:0016301">
    <property type="term" value="F:kinase activity"/>
    <property type="evidence" value="ECO:0007669"/>
    <property type="project" value="UniProtKB-KW"/>
</dbReference>
<evidence type="ECO:0000256" key="6">
    <source>
        <dbReference type="ARBA" id="ARBA00022840"/>
    </source>
</evidence>
<dbReference type="Gene3D" id="1.25.10.10">
    <property type="entry name" value="Leucine-rich Repeat Variant"/>
    <property type="match status" value="1"/>
</dbReference>
<feature type="region of interest" description="Disordered" evidence="10">
    <location>
        <begin position="633"/>
        <end position="674"/>
    </location>
</feature>
<feature type="compositionally biased region" description="Acidic residues" evidence="10">
    <location>
        <begin position="2798"/>
        <end position="2812"/>
    </location>
</feature>
<dbReference type="Gene3D" id="3.30.1010.10">
    <property type="entry name" value="Phosphatidylinositol 3-kinase Catalytic Subunit, Chain A, domain 4"/>
    <property type="match status" value="1"/>
</dbReference>
<keyword evidence="9" id="KW-0723">Serine/threonine-protein kinase</keyword>
<proteinExistence type="inferred from homology"/>
<feature type="region of interest" description="Disordered" evidence="10">
    <location>
        <begin position="1501"/>
        <end position="1544"/>
    </location>
</feature>
<feature type="compositionally biased region" description="Low complexity" evidence="10">
    <location>
        <begin position="2615"/>
        <end position="2627"/>
    </location>
</feature>
<protein>
    <recommendedName>
        <fullName evidence="9">Serine/threonine-protein kinase TOR</fullName>
        <ecNumber evidence="9">2.7.11.1</ecNumber>
    </recommendedName>
</protein>
<dbReference type="Gene3D" id="1.20.120.150">
    <property type="entry name" value="FKBP12-rapamycin binding domain"/>
    <property type="match status" value="1"/>
</dbReference>
<comment type="caution">
    <text evidence="14">The sequence shown here is derived from an EMBL/GenBank/DDBJ whole genome shotgun (WGS) entry which is preliminary data.</text>
</comment>
<gene>
    <name evidence="14" type="primary">MTOR</name>
    <name evidence="14" type="ORF">SO694_00064185</name>
</gene>
<feature type="compositionally biased region" description="Low complexity" evidence="10">
    <location>
        <begin position="2784"/>
        <end position="2795"/>
    </location>
</feature>
<evidence type="ECO:0000259" key="11">
    <source>
        <dbReference type="PROSITE" id="PS50290"/>
    </source>
</evidence>
<feature type="compositionally biased region" description="Basic residues" evidence="10">
    <location>
        <begin position="2636"/>
        <end position="2650"/>
    </location>
</feature>
<feature type="compositionally biased region" description="Basic and acidic residues" evidence="10">
    <location>
        <begin position="661"/>
        <end position="674"/>
    </location>
</feature>
<dbReference type="PANTHER" id="PTHR11139">
    <property type="entry name" value="ATAXIA TELANGIECTASIA MUTATED ATM -RELATED"/>
    <property type="match status" value="1"/>
</dbReference>
<dbReference type="InterPro" id="IPR009076">
    <property type="entry name" value="FRB_dom"/>
</dbReference>
<organism evidence="14 15">
    <name type="scientific">Aureococcus anophagefferens</name>
    <name type="common">Harmful bloom alga</name>
    <dbReference type="NCBI Taxonomy" id="44056"/>
    <lineage>
        <taxon>Eukaryota</taxon>
        <taxon>Sar</taxon>
        <taxon>Stramenopiles</taxon>
        <taxon>Ochrophyta</taxon>
        <taxon>Pelagophyceae</taxon>
        <taxon>Pelagomonadales</taxon>
        <taxon>Pelagomonadaceae</taxon>
        <taxon>Aureococcus</taxon>
    </lineage>
</organism>
<keyword evidence="3" id="KW-0677">Repeat</keyword>
<feature type="compositionally biased region" description="Acidic residues" evidence="10">
    <location>
        <begin position="2745"/>
        <end position="2761"/>
    </location>
</feature>
<dbReference type="SMART" id="SM01346">
    <property type="entry name" value="DUF3385"/>
    <property type="match status" value="1"/>
</dbReference>
<feature type="compositionally biased region" description="Basic residues" evidence="10">
    <location>
        <begin position="1501"/>
        <end position="1517"/>
    </location>
</feature>
<dbReference type="PROSITE" id="PS00916">
    <property type="entry name" value="PI3_4_KINASE_2"/>
    <property type="match status" value="1"/>
</dbReference>
<dbReference type="InterPro" id="IPR014009">
    <property type="entry name" value="PIK_FAT"/>
</dbReference>
<comment type="catalytic activity">
    <reaction evidence="8">
        <text>L-seryl-[protein] + ATP = O-phospho-L-seryl-[protein] + ADP + H(+)</text>
        <dbReference type="Rhea" id="RHEA:17989"/>
        <dbReference type="Rhea" id="RHEA-COMP:9863"/>
        <dbReference type="Rhea" id="RHEA-COMP:11604"/>
        <dbReference type="ChEBI" id="CHEBI:15378"/>
        <dbReference type="ChEBI" id="CHEBI:29999"/>
        <dbReference type="ChEBI" id="CHEBI:30616"/>
        <dbReference type="ChEBI" id="CHEBI:83421"/>
        <dbReference type="ChEBI" id="CHEBI:456216"/>
        <dbReference type="EC" id="2.7.11.1"/>
    </reaction>
</comment>
<comment type="catalytic activity">
    <reaction evidence="7 9">
        <text>L-threonyl-[protein] + ATP = O-phospho-L-threonyl-[protein] + ADP + H(+)</text>
        <dbReference type="Rhea" id="RHEA:46608"/>
        <dbReference type="Rhea" id="RHEA-COMP:11060"/>
        <dbReference type="Rhea" id="RHEA-COMP:11605"/>
        <dbReference type="ChEBI" id="CHEBI:15378"/>
        <dbReference type="ChEBI" id="CHEBI:30013"/>
        <dbReference type="ChEBI" id="CHEBI:30616"/>
        <dbReference type="ChEBI" id="CHEBI:61977"/>
        <dbReference type="ChEBI" id="CHEBI:456216"/>
        <dbReference type="EC" id="2.7.11.1"/>
    </reaction>
</comment>
<feature type="compositionally biased region" description="Basic residues" evidence="10">
    <location>
        <begin position="2769"/>
        <end position="2780"/>
    </location>
</feature>
<evidence type="ECO:0000313" key="14">
    <source>
        <dbReference type="EMBL" id="KAK7235844.1"/>
    </source>
</evidence>
<feature type="region of interest" description="Disordered" evidence="10">
    <location>
        <begin position="958"/>
        <end position="993"/>
    </location>
</feature>
<feature type="domain" description="PI3K/PI4K catalytic" evidence="11">
    <location>
        <begin position="2351"/>
        <end position="2671"/>
    </location>
</feature>
<dbReference type="InterPro" id="IPR016024">
    <property type="entry name" value="ARM-type_fold"/>
</dbReference>
<keyword evidence="2 9" id="KW-0808">Transferase</keyword>
<dbReference type="PROSITE" id="PS00915">
    <property type="entry name" value="PI3_4_KINASE_1"/>
    <property type="match status" value="1"/>
</dbReference>
<evidence type="ECO:0000256" key="3">
    <source>
        <dbReference type="ARBA" id="ARBA00022737"/>
    </source>
</evidence>
<evidence type="ECO:0000259" key="13">
    <source>
        <dbReference type="PROSITE" id="PS51190"/>
    </source>
</evidence>
<dbReference type="EMBL" id="JBBJCI010000289">
    <property type="protein sequence ID" value="KAK7235844.1"/>
    <property type="molecule type" value="Genomic_DNA"/>
</dbReference>
<feature type="region of interest" description="Disordered" evidence="10">
    <location>
        <begin position="2609"/>
        <end position="2873"/>
    </location>
</feature>
<comment type="similarity">
    <text evidence="1 9">Belongs to the PI3/PI4-kinase family.</text>
</comment>
<feature type="domain" description="FATC" evidence="13">
    <location>
        <begin position="2926"/>
        <end position="2958"/>
    </location>
</feature>
<dbReference type="EC" id="2.7.11.1" evidence="9"/>
<dbReference type="Pfam" id="PF08771">
    <property type="entry name" value="FRB_dom"/>
    <property type="match status" value="1"/>
</dbReference>
<dbReference type="Pfam" id="PF00454">
    <property type="entry name" value="PI3_PI4_kinase"/>
    <property type="match status" value="1"/>
</dbReference>
<evidence type="ECO:0000256" key="1">
    <source>
        <dbReference type="ARBA" id="ARBA00011031"/>
    </source>
</evidence>
<dbReference type="SUPFAM" id="SSF47212">
    <property type="entry name" value="FKBP12-rapamycin-binding domain of FKBP-rapamycin-associated protein (FRAP)"/>
    <property type="match status" value="1"/>
</dbReference>
<keyword evidence="6 9" id="KW-0067">ATP-binding</keyword>
<keyword evidence="15" id="KW-1185">Reference proteome</keyword>
<evidence type="ECO:0000259" key="12">
    <source>
        <dbReference type="PROSITE" id="PS51189"/>
    </source>
</evidence>
<evidence type="ECO:0000256" key="5">
    <source>
        <dbReference type="ARBA" id="ARBA00022777"/>
    </source>
</evidence>
<dbReference type="PROSITE" id="PS51189">
    <property type="entry name" value="FAT"/>
    <property type="match status" value="1"/>
</dbReference>
<reference evidence="14 15" key="1">
    <citation type="submission" date="2024-03" db="EMBL/GenBank/DDBJ databases">
        <title>Aureococcus anophagefferens CCMP1851 and Kratosvirus quantuckense: Draft genome of a second virus-susceptible host strain in the model system.</title>
        <authorList>
            <person name="Chase E."/>
            <person name="Truchon A.R."/>
            <person name="Schepens W."/>
            <person name="Wilhelm S.W."/>
        </authorList>
    </citation>
    <scope>NUCLEOTIDE SEQUENCE [LARGE SCALE GENOMIC DNA]</scope>
    <source>
        <strain evidence="14 15">CCMP1851</strain>
    </source>
</reference>
<feature type="region of interest" description="Disordered" evidence="10">
    <location>
        <begin position="778"/>
        <end position="807"/>
    </location>
</feature>
<feature type="compositionally biased region" description="Basic and acidic residues" evidence="10">
    <location>
        <begin position="2722"/>
        <end position="2736"/>
    </location>
</feature>
<evidence type="ECO:0000313" key="15">
    <source>
        <dbReference type="Proteomes" id="UP001363151"/>
    </source>
</evidence>
<dbReference type="InterPro" id="IPR011009">
    <property type="entry name" value="Kinase-like_dom_sf"/>
</dbReference>
<feature type="compositionally biased region" description="Basic and acidic residues" evidence="10">
    <location>
        <begin position="2672"/>
        <end position="2698"/>
    </location>
</feature>
<dbReference type="PROSITE" id="PS50290">
    <property type="entry name" value="PI3_4_KINASE_3"/>
    <property type="match status" value="1"/>
</dbReference>
<dbReference type="InterPro" id="IPR024585">
    <property type="entry name" value="mTOR_dom"/>
</dbReference>
<dbReference type="Gene3D" id="1.10.1070.11">
    <property type="entry name" value="Phosphatidylinositol 3-/4-kinase, catalytic domain"/>
    <property type="match status" value="1"/>
</dbReference>
<evidence type="ECO:0000256" key="8">
    <source>
        <dbReference type="ARBA" id="ARBA00048679"/>
    </source>
</evidence>
<feature type="region of interest" description="Disordered" evidence="10">
    <location>
        <begin position="1249"/>
        <end position="1274"/>
    </location>
</feature>
<evidence type="ECO:0000256" key="7">
    <source>
        <dbReference type="ARBA" id="ARBA00047899"/>
    </source>
</evidence>
<keyword evidence="4 9" id="KW-0547">Nucleotide-binding</keyword>
<dbReference type="SUPFAM" id="SSF48371">
    <property type="entry name" value="ARM repeat"/>
    <property type="match status" value="1"/>
</dbReference>
<dbReference type="InterPro" id="IPR036738">
    <property type="entry name" value="FRB_sf"/>
</dbReference>
<dbReference type="PANTHER" id="PTHR11139:SF9">
    <property type="entry name" value="SERINE_THREONINE-PROTEIN KINASE MTOR"/>
    <property type="match status" value="1"/>
</dbReference>
<feature type="domain" description="FAT" evidence="12">
    <location>
        <begin position="1442"/>
        <end position="2153"/>
    </location>
</feature>
<evidence type="ECO:0000256" key="4">
    <source>
        <dbReference type="ARBA" id="ARBA00022741"/>
    </source>
</evidence>
<dbReference type="InterPro" id="IPR026683">
    <property type="entry name" value="TOR_cat"/>
</dbReference>
<sequence length="2958" mass="319112">MARSLDPSFSVMDAFEREALLTLLRASHESERTLAAYQLRRLVSRAAREMSGETFGRFEDELYSTLFRMVHHGGDVEERLGGVAAIEALVGAPSAEPETKGIKFANVLSNALKQCCVGDGRGGSSQFLGSPEGQRQFVTRTAAALGRLARRGPASSSDHVEFEVGRALEWLQRPAGADGHLGGAKAAADAPGGAQRRLAACLHSHFYCAIYAKAHAALAPHVDKYEAANAFLRIKSPEKAAERRRSLPEELQADYVAGDAPGGAGAGERGLAGDALRVARRPAAGSSTAPGSPAPAMAATEATGHGALLAVGALLRHAGGFMMPRFALRHAKHLLAMAVHRTSGELRDAAYEAMGRLALAVKHHLVPALPEIVAALCESGLNCPYEASRRSAASGSLGFLRSGAPHASDPLDDALLSGAPELRGVARARAGEKIPPPHADALLDALFANGLCDPLIRAPASSPSVAVAAARADSAPRRLEVDAGGEDLILLSLRTLGSFSMEGVCLLPLARDCASRYLDASSAAVVAALPLGYRDLAVKALEAWRPGARHRGPRHDDGLKVPTRLACAALDALGDGRGAPRGRRRGGAPWSLCREALRALGLLGALDPYKFELVQRASREATAKAKARAFAAAARRRRSERAVQPKAPGKSEPMAIPGASPKRDGDAAEGVDGRDLEDKRQLLSSHVPASPVQDEADVEAPLLGPHLAGLLEDDEDEPAAAAMYAQSCAVALPAIRESGSDPAPADLIHAGERGVDGAGKNDVGAYYEARLVGVDVGPRRDDDDDFAGDAHRKDGKKRAKGKDRAARAATPAAGEDYYARVAIDALVRVLRDGSLAAHHAAVTQALMFIFQSLGLRCVPFLGNIVPHLLDVARTCEPGLRESVLLQLAALAAIVRHHLRDWLPRIFELVVDYWAEHLEQVVPLLEEIATSVSEHLAALVPRALPLLLASLAPPFEGGGRAPWDGKRAEKKDDAKGSAPAGKPPRSRAVSLKDDGYGVGGLDDEPPLLTKAKALTAPAALSETRLALILRATMLLRGALSDYLFLVVPALLKLADALGGAGAAESRAQSLLSWADHPESPGRHDFDDGGDAHSPRTVGHFSASYKKVVAPGNVSFADLAETGGTAAASADQGQRPFSTPALGPQWQARVVRCLRVVVGRRALARRRDLGARIARSLCRLLERSDVVAADAAPAKAAHGEALRDAARDALEVVRDQLGEELFAPFVGLATRCLSLGPRGAASPAALAWAKRDARTRAGDDDDDRAPDGDGGEGHAFLSRSQHIGEKYRASSIDHAVDEISAVAARGARARRASVRARAHARAGLRPNLQRAWDVSQRLTADDWNDWLRRLSLELLRESPSAALRSCATVAHAYPRLSRQLFQSAFVSCWLELDDAYRDSLVRTLETAFRSDELQAVAPDALQLLLELAEFMERDVDALPIDIRVLADLATKCRAYAKALHYKELEYRTPELARDRHAAAEALIAINRKLAQPEAALGVLHATRKRSERRRRTRHHRVGPLRRGEAVRCGSHDHADDASAAPAEPGSCVYMSETPGKRAGRDGPRTLGDVSESWLGKLGSYEEALALYRRRLEGDGGDVEAILGAMKCLDALGEWHEACGLLVRSWPRLQVALGDNVEPRPSASAMNLATLAASNPPASPAPKAASSGALDALAASTESRGGPSPRETRLLMKAANVGARSAWALGRWGEMTNFVAAMEDDDASKPFYRAILALRSRERLEPARIDEAVDLVDDARRLLHGSFAALVAESYKRAYGTMVTVQQLAELEEIVGLRRVELAARGESRRSGDARRGADAVSDHRAALVARWRRRLAGCPHDVAVWQRVLNVRALVLSYEDDPDSWLRYASLCRHSGNAALSESVLTRQLGFDPASVPRASDGLPDHRLRYAYAKHCHAAGKRTDALRRVEELADALGDAPANLAFDRLRARCLLRLGDWRSRGPDGRASPAPGSPAGDDDALCLGPYELATRLDAASYKAWHAWALVNYRAVQRAARSARADRKSTVKGPQRDASVDALRSPAVKRALVAAAGGFVRAIALGRRRWAASVQQDLLNLLNLWFRFARQPEVEAQLLPDEDDRGGVGGAPLDAWLGVLPQLIARIGAADASPKSALHRLLARLGARHPQALVYPLSLQLKSPRDERRLAAEGIMQGPRTVAPRLVDQALLVSEELIRVAILWHEKWHEGLEEASRLYFGDGDVDAMLQILRPLHAELSAGPTTLREAAFQQAFGRDLGEAAACLDDYERHARAEDRLGRGGDRGDGDARRRLREDADAALNQAWDLYYTVFRRVNKQLPQLTTLELRYVSPALLGARSLDLAVPGTYRVDGAGARIARFSPSVHVITSKQRPRRLAMKGEDGREYGFLLKGHEDLRQDERAMQLFGLANALLAKDRRTREHGHLSIQRYAVTPLSHNCGVVGWVPACDTLHALVRDFRDARKIVLNVEHRVMLQLAPDYDALSLPQKVEVFDAALANTAGHDLSKVLWLKSSHSEQWLERRTHYARSLAAMSMVGHILGLGDRHPSNLMLDRRTGKVLHIDFGDCFEVAMHRDKFPERVPFRLTRMLVNAMEVSGVEGTYRATCERVMRVLRDDPRGIRIFNPTSMPSSTTRSSPGACSGPRRSPTRRRRRQRRRARRRADERARPRDARGRRRGGRGPEGADRESADQEGAEDREGADREGADREGADEDAATGRRAPAARARAAAAAPRDDREDARSERTARTDATSARSDDDDDDDEGDDDDDATTPDDGARATRSRRSTARTSRRSASEGSLSRATSARSSDDDDDDDDDDGDGAGDDGGALAPARAARRRGARPGRGLAQRPPRARAGRGPRRAASRCTALAASQRGGRAGSVANSRLDHRSARESLLVKAHGAEGADAPIEALNEKALAVMARVQDKLSGCDFRDHQGPLAVADQVDRLIAQSTDVQNLCQSFVGWCPFW</sequence>